<reference evidence="3" key="1">
    <citation type="submission" date="2025-08" db="UniProtKB">
        <authorList>
            <consortium name="Ensembl"/>
        </authorList>
    </citation>
    <scope>IDENTIFICATION</scope>
</reference>
<evidence type="ECO:0008006" key="5">
    <source>
        <dbReference type="Google" id="ProtNLM"/>
    </source>
</evidence>
<organism evidence="3 4">
    <name type="scientific">Labrus bergylta</name>
    <name type="common">ballan wrasse</name>
    <dbReference type="NCBI Taxonomy" id="56723"/>
    <lineage>
        <taxon>Eukaryota</taxon>
        <taxon>Metazoa</taxon>
        <taxon>Chordata</taxon>
        <taxon>Craniata</taxon>
        <taxon>Vertebrata</taxon>
        <taxon>Euteleostomi</taxon>
        <taxon>Actinopterygii</taxon>
        <taxon>Neopterygii</taxon>
        <taxon>Teleostei</taxon>
        <taxon>Neoteleostei</taxon>
        <taxon>Acanthomorphata</taxon>
        <taxon>Eupercaria</taxon>
        <taxon>Labriformes</taxon>
        <taxon>Labridae</taxon>
        <taxon>Labrus</taxon>
    </lineage>
</organism>
<evidence type="ECO:0000256" key="2">
    <source>
        <dbReference type="ARBA" id="ARBA00023002"/>
    </source>
</evidence>
<dbReference type="InterPro" id="IPR036291">
    <property type="entry name" value="NAD(P)-bd_dom_sf"/>
</dbReference>
<reference evidence="3" key="2">
    <citation type="submission" date="2025-09" db="UniProtKB">
        <authorList>
            <consortium name="Ensembl"/>
        </authorList>
    </citation>
    <scope>IDENTIFICATION</scope>
</reference>
<dbReference type="PANTHER" id="PTHR43669">
    <property type="entry name" value="5-KETO-D-GLUCONATE 5-REDUCTASE"/>
    <property type="match status" value="1"/>
</dbReference>
<dbReference type="InterPro" id="IPR002347">
    <property type="entry name" value="SDR_fam"/>
</dbReference>
<dbReference type="Pfam" id="PF00106">
    <property type="entry name" value="adh_short"/>
    <property type="match status" value="1"/>
</dbReference>
<dbReference type="PANTHER" id="PTHR43669:SF14">
    <property type="entry name" value="OXIDOREDUCTASE"/>
    <property type="match status" value="1"/>
</dbReference>
<dbReference type="Proteomes" id="UP000261660">
    <property type="component" value="Unplaced"/>
</dbReference>
<comment type="similarity">
    <text evidence="1">Belongs to the short-chain dehydrogenases/reductases (SDR) family.</text>
</comment>
<dbReference type="GeneTree" id="ENSGT00940000178473"/>
<keyword evidence="2" id="KW-0560">Oxidoreductase</keyword>
<dbReference type="Ensembl" id="ENSLBET00000012138.1">
    <property type="protein sequence ID" value="ENSLBEP00000011545.1"/>
    <property type="gene ID" value="ENSLBEG00000008892.1"/>
</dbReference>
<dbReference type="STRING" id="56723.ENSLBEP00000011545"/>
<evidence type="ECO:0000313" key="4">
    <source>
        <dbReference type="Proteomes" id="UP000261660"/>
    </source>
</evidence>
<dbReference type="InParanoid" id="A0A3Q3LSR0"/>
<sequence length="117" mass="12408">MLLFSLPGGGSGIGRAVCQRLASEGASVVVADISEESANETMVGLQNDLRGQGHMAAVVDVSSKESVKNVLLQLLTIRQRPPGPVWRLGDSLCVLIGSSICQSFNTNNSCFQLQMFV</sequence>
<name>A0A3Q3LSR0_9LABR</name>
<evidence type="ECO:0000256" key="1">
    <source>
        <dbReference type="ARBA" id="ARBA00006484"/>
    </source>
</evidence>
<dbReference type="Gene3D" id="3.40.50.720">
    <property type="entry name" value="NAD(P)-binding Rossmann-like Domain"/>
    <property type="match status" value="1"/>
</dbReference>
<protein>
    <recommendedName>
        <fullName evidence="5">Hydroxysteroid (17-beta) dehydrogenase 8</fullName>
    </recommendedName>
</protein>
<dbReference type="SUPFAM" id="SSF51735">
    <property type="entry name" value="NAD(P)-binding Rossmann-fold domains"/>
    <property type="match status" value="1"/>
</dbReference>
<dbReference type="AlphaFoldDB" id="A0A3Q3LSR0"/>
<dbReference type="GO" id="GO:0016491">
    <property type="term" value="F:oxidoreductase activity"/>
    <property type="evidence" value="ECO:0007669"/>
    <property type="project" value="UniProtKB-KW"/>
</dbReference>
<accession>A0A3Q3LSR0</accession>
<evidence type="ECO:0000313" key="3">
    <source>
        <dbReference type="Ensembl" id="ENSLBEP00000011545.1"/>
    </source>
</evidence>
<proteinExistence type="inferred from homology"/>
<keyword evidence="4" id="KW-1185">Reference proteome</keyword>